<dbReference type="GO" id="GO:0006006">
    <property type="term" value="P:glucose metabolic process"/>
    <property type="evidence" value="ECO:0007669"/>
    <property type="project" value="TreeGrafter"/>
</dbReference>
<keyword evidence="17" id="KW-1185">Reference proteome</keyword>
<evidence type="ECO:0000256" key="12">
    <source>
        <dbReference type="RuleBase" id="RU362007"/>
    </source>
</evidence>
<comment type="catalytic activity">
    <reaction evidence="11">
        <text>D-glucose + ATP = D-glucose 6-phosphate + ADP + H(+)</text>
        <dbReference type="Rhea" id="RHEA:17825"/>
        <dbReference type="ChEBI" id="CHEBI:4167"/>
        <dbReference type="ChEBI" id="CHEBI:15378"/>
        <dbReference type="ChEBI" id="CHEBI:30616"/>
        <dbReference type="ChEBI" id="CHEBI:61548"/>
        <dbReference type="ChEBI" id="CHEBI:456216"/>
        <dbReference type="EC" id="2.7.1.1"/>
    </reaction>
    <physiologicalReaction direction="left-to-right" evidence="11">
        <dbReference type="Rhea" id="RHEA:17826"/>
    </physiologicalReaction>
</comment>
<comment type="catalytic activity">
    <reaction evidence="9">
        <text>a D-hexose + ATP = a D-hexose 6-phosphate + ADP + H(+)</text>
        <dbReference type="Rhea" id="RHEA:22740"/>
        <dbReference type="ChEBI" id="CHEBI:4194"/>
        <dbReference type="ChEBI" id="CHEBI:15378"/>
        <dbReference type="ChEBI" id="CHEBI:30616"/>
        <dbReference type="ChEBI" id="CHEBI:229467"/>
        <dbReference type="ChEBI" id="CHEBI:456216"/>
        <dbReference type="EC" id="2.7.1.1"/>
    </reaction>
    <physiologicalReaction direction="left-to-right" evidence="9">
        <dbReference type="Rhea" id="RHEA:22741"/>
    </physiologicalReaction>
</comment>
<comment type="catalytic activity">
    <reaction evidence="10">
        <text>D-fructose + ATP = D-fructose 6-phosphate + ADP + H(+)</text>
        <dbReference type="Rhea" id="RHEA:16125"/>
        <dbReference type="ChEBI" id="CHEBI:15378"/>
        <dbReference type="ChEBI" id="CHEBI:30616"/>
        <dbReference type="ChEBI" id="CHEBI:37721"/>
        <dbReference type="ChEBI" id="CHEBI:61527"/>
        <dbReference type="ChEBI" id="CHEBI:456216"/>
        <dbReference type="EC" id="2.7.1.1"/>
    </reaction>
    <physiologicalReaction direction="left-to-right" evidence="10">
        <dbReference type="Rhea" id="RHEA:16126"/>
    </physiologicalReaction>
</comment>
<comment type="similarity">
    <text evidence="3 12">Belongs to the hexokinase family.</text>
</comment>
<dbReference type="UniPathway" id="UPA00109">
    <property type="reaction ID" value="UER00180"/>
</dbReference>
<evidence type="ECO:0000256" key="13">
    <source>
        <dbReference type="SAM" id="MobiDB-lite"/>
    </source>
</evidence>
<evidence type="ECO:0000256" key="5">
    <source>
        <dbReference type="ARBA" id="ARBA00022741"/>
    </source>
</evidence>
<evidence type="ECO:0000256" key="1">
    <source>
        <dbReference type="ARBA" id="ARBA00004888"/>
    </source>
</evidence>
<dbReference type="AlphaFoldDB" id="A0A6H0XMF7"/>
<dbReference type="InterPro" id="IPR043129">
    <property type="entry name" value="ATPase_NBD"/>
</dbReference>
<dbReference type="PROSITE" id="PS51748">
    <property type="entry name" value="HEXOKINASE_2"/>
    <property type="match status" value="1"/>
</dbReference>
<keyword evidence="4 12" id="KW-0808">Transferase</keyword>
<dbReference type="InterPro" id="IPR022673">
    <property type="entry name" value="Hexokinase_C"/>
</dbReference>
<evidence type="ECO:0000259" key="14">
    <source>
        <dbReference type="Pfam" id="PF00349"/>
    </source>
</evidence>
<keyword evidence="7 12" id="KW-0067">ATP-binding</keyword>
<evidence type="ECO:0000256" key="9">
    <source>
        <dbReference type="ARBA" id="ARBA00044613"/>
    </source>
</evidence>
<evidence type="ECO:0000256" key="11">
    <source>
        <dbReference type="ARBA" id="ARBA00048160"/>
    </source>
</evidence>
<reference evidence="16 17" key="1">
    <citation type="journal article" date="2016" name="Sci. Rep.">
        <title>Peltaster fructicola genome reveals evolution from an invasive phytopathogen to an ectophytic parasite.</title>
        <authorList>
            <person name="Xu C."/>
            <person name="Chen H."/>
            <person name="Gleason M.L."/>
            <person name="Xu J.R."/>
            <person name="Liu H."/>
            <person name="Zhang R."/>
            <person name="Sun G."/>
        </authorList>
    </citation>
    <scope>NUCLEOTIDE SEQUENCE [LARGE SCALE GENOMIC DNA]</scope>
    <source>
        <strain evidence="16 17">LNHT1506</strain>
    </source>
</reference>
<dbReference type="InterPro" id="IPR019807">
    <property type="entry name" value="Hexokinase_BS"/>
</dbReference>
<keyword evidence="5 12" id="KW-0547">Nucleotide-binding</keyword>
<dbReference type="OrthoDB" id="419537at2759"/>
<evidence type="ECO:0000256" key="10">
    <source>
        <dbReference type="ARBA" id="ARBA00047905"/>
    </source>
</evidence>
<dbReference type="GO" id="GO:0006013">
    <property type="term" value="P:mannose metabolic process"/>
    <property type="evidence" value="ECO:0007669"/>
    <property type="project" value="TreeGrafter"/>
</dbReference>
<evidence type="ECO:0000256" key="4">
    <source>
        <dbReference type="ARBA" id="ARBA00022679"/>
    </source>
</evidence>
<dbReference type="GO" id="GO:0006096">
    <property type="term" value="P:glycolytic process"/>
    <property type="evidence" value="ECO:0007669"/>
    <property type="project" value="UniProtKB-UniPathway"/>
</dbReference>
<dbReference type="PRINTS" id="PR00475">
    <property type="entry name" value="HEXOKINASE"/>
</dbReference>
<dbReference type="SUPFAM" id="SSF53067">
    <property type="entry name" value="Actin-like ATPase domain"/>
    <property type="match status" value="2"/>
</dbReference>
<dbReference type="EC" id="2.7.1.-" evidence="12"/>
<dbReference type="GO" id="GO:0004340">
    <property type="term" value="F:glucokinase activity"/>
    <property type="evidence" value="ECO:0007669"/>
    <property type="project" value="TreeGrafter"/>
</dbReference>
<dbReference type="InterPro" id="IPR022672">
    <property type="entry name" value="Hexokinase_N"/>
</dbReference>
<dbReference type="PANTHER" id="PTHR19443:SF16">
    <property type="entry name" value="HEXOKINASE TYPE 1-RELATED"/>
    <property type="match status" value="1"/>
</dbReference>
<dbReference type="Gene3D" id="3.30.420.40">
    <property type="match status" value="1"/>
</dbReference>
<dbReference type="Pfam" id="PF03727">
    <property type="entry name" value="Hexokinase_2"/>
    <property type="match status" value="1"/>
</dbReference>
<dbReference type="EMBL" id="CP051139">
    <property type="protein sequence ID" value="QIW95814.1"/>
    <property type="molecule type" value="Genomic_DNA"/>
</dbReference>
<dbReference type="GO" id="GO:0008865">
    <property type="term" value="F:fructokinase activity"/>
    <property type="evidence" value="ECO:0007669"/>
    <property type="project" value="TreeGrafter"/>
</dbReference>
<evidence type="ECO:0000256" key="8">
    <source>
        <dbReference type="ARBA" id="ARBA00023152"/>
    </source>
</evidence>
<dbReference type="GO" id="GO:0019158">
    <property type="term" value="F:mannokinase activity"/>
    <property type="evidence" value="ECO:0007669"/>
    <property type="project" value="TreeGrafter"/>
</dbReference>
<evidence type="ECO:0000256" key="2">
    <source>
        <dbReference type="ARBA" id="ARBA00005028"/>
    </source>
</evidence>
<comment type="pathway">
    <text evidence="1">Carbohydrate degradation; glycolysis; D-glyceraldehyde 3-phosphate and glycerone phosphate from D-glucose: step 1/4.</text>
</comment>
<keyword evidence="6 12" id="KW-0418">Kinase</keyword>
<evidence type="ECO:0000256" key="3">
    <source>
        <dbReference type="ARBA" id="ARBA00009225"/>
    </source>
</evidence>
<evidence type="ECO:0000313" key="16">
    <source>
        <dbReference type="EMBL" id="QIW95814.1"/>
    </source>
</evidence>
<evidence type="ECO:0000259" key="15">
    <source>
        <dbReference type="Pfam" id="PF03727"/>
    </source>
</evidence>
<dbReference type="GO" id="GO:0005739">
    <property type="term" value="C:mitochondrion"/>
    <property type="evidence" value="ECO:0007669"/>
    <property type="project" value="TreeGrafter"/>
</dbReference>
<dbReference type="GO" id="GO:0005829">
    <property type="term" value="C:cytosol"/>
    <property type="evidence" value="ECO:0007669"/>
    <property type="project" value="TreeGrafter"/>
</dbReference>
<evidence type="ECO:0000256" key="7">
    <source>
        <dbReference type="ARBA" id="ARBA00022840"/>
    </source>
</evidence>
<dbReference type="Gene3D" id="1.10.287.1250">
    <property type="match status" value="1"/>
</dbReference>
<dbReference type="Proteomes" id="UP000503462">
    <property type="component" value="Chromosome 1"/>
</dbReference>
<evidence type="ECO:0000313" key="17">
    <source>
        <dbReference type="Proteomes" id="UP000503462"/>
    </source>
</evidence>
<gene>
    <name evidence="16" type="ORF">AMS68_001332</name>
</gene>
<proteinExistence type="inferred from homology"/>
<dbReference type="PANTHER" id="PTHR19443">
    <property type="entry name" value="HEXOKINASE"/>
    <property type="match status" value="1"/>
</dbReference>
<comment type="pathway">
    <text evidence="2">Carbohydrate metabolism; hexose metabolism.</text>
</comment>
<dbReference type="GO" id="GO:0001678">
    <property type="term" value="P:intracellular glucose homeostasis"/>
    <property type="evidence" value="ECO:0007669"/>
    <property type="project" value="InterPro"/>
</dbReference>
<dbReference type="Gene3D" id="3.40.367.20">
    <property type="match status" value="2"/>
</dbReference>
<keyword evidence="8 12" id="KW-0324">Glycolysis</keyword>
<organism evidence="16 17">
    <name type="scientific">Peltaster fructicola</name>
    <dbReference type="NCBI Taxonomy" id="286661"/>
    <lineage>
        <taxon>Eukaryota</taxon>
        <taxon>Fungi</taxon>
        <taxon>Dikarya</taxon>
        <taxon>Ascomycota</taxon>
        <taxon>Pezizomycotina</taxon>
        <taxon>Dothideomycetes</taxon>
        <taxon>Dothideomycetes incertae sedis</taxon>
        <taxon>Peltaster</taxon>
    </lineage>
</organism>
<dbReference type="InterPro" id="IPR001312">
    <property type="entry name" value="Hexokinase"/>
</dbReference>
<feature type="region of interest" description="Disordered" evidence="13">
    <location>
        <begin position="488"/>
        <end position="510"/>
    </location>
</feature>
<name>A0A6H0XMF7_9PEZI</name>
<protein>
    <recommendedName>
        <fullName evidence="12">Phosphotransferase</fullName>
        <ecNumber evidence="12">2.7.1.-</ecNumber>
    </recommendedName>
</protein>
<dbReference type="GO" id="GO:0005524">
    <property type="term" value="F:ATP binding"/>
    <property type="evidence" value="ECO:0007669"/>
    <property type="project" value="UniProtKB-UniRule"/>
</dbReference>
<feature type="domain" description="Hexokinase N-terminal" evidence="14">
    <location>
        <begin position="27"/>
        <end position="230"/>
    </location>
</feature>
<sequence length="510" mass="56440">MHSSARRDSKRDVMGGIELPLQLQHELDELKDIFRVDTAKLKQIVDRFEEELYLGLARISRCLLPSLEDGGGSLPMNVTYIQDWPTGKEHGDFLTLDLGSTAVLRVCHVTLSENKEQTKVDRISYEIPAEFKVGSVEPLIAFLVDSIEDFLSKRRLPAALPLGFTFSFPVTQEEIDHGVLQTWTKGFDVKGAEGHDVADLLRREINERGLPVKLVALLNDTTGAMMASRYRDPQTVIGAIFGTGCNAAYMEHCADIPKISGMPSGQLMAINCEYGAFDNEHLVLPRTKYDIELDEDSPRPGEQAFEKMSAGESPELSLMQLMQSGLYLGELFRRVMLDLIERDVLFHGQDTTALLRPYIFNTVWLSAIENDTSPQMQNSLKAFQTISITPSEHELAMLRHLAQAIAIRGARLCCCGVAAICKKKGITSGHVAADGSVANKHSHFKKRWAEALGEVLDWPANRTEDPIIITAAEDGTGIGAAVISAMAPQWPRQKERRASRQRPSIGGAEV</sequence>
<dbReference type="FunFam" id="3.30.420.40:FF:000805">
    <property type="entry name" value="Hexokinase-2"/>
    <property type="match status" value="1"/>
</dbReference>
<dbReference type="Pfam" id="PF00349">
    <property type="entry name" value="Hexokinase_1"/>
    <property type="match status" value="1"/>
</dbReference>
<evidence type="ECO:0000256" key="6">
    <source>
        <dbReference type="ARBA" id="ARBA00022777"/>
    </source>
</evidence>
<accession>A0A6H0XMF7</accession>
<dbReference type="GO" id="GO:0005536">
    <property type="term" value="F:D-glucose binding"/>
    <property type="evidence" value="ECO:0007669"/>
    <property type="project" value="InterPro"/>
</dbReference>
<dbReference type="PROSITE" id="PS00378">
    <property type="entry name" value="HEXOKINASE_1"/>
    <property type="match status" value="1"/>
</dbReference>
<feature type="domain" description="Hexokinase C-terminal" evidence="15">
    <location>
        <begin position="237"/>
        <end position="486"/>
    </location>
</feature>